<protein>
    <recommendedName>
        <fullName evidence="4">Pectinesterase inhibitor domain-containing protein</fullName>
    </recommendedName>
</protein>
<dbReference type="Gene3D" id="1.20.140.40">
    <property type="entry name" value="Invertase/pectin methylesterase inhibitor family protein"/>
    <property type="match status" value="1"/>
</dbReference>
<dbReference type="Gramene" id="OB08G12860.1">
    <property type="protein sequence ID" value="OB08G12860.1"/>
    <property type="gene ID" value="OB08G12860"/>
</dbReference>
<dbReference type="KEGG" id="obr:102708171"/>
<proteinExistence type="predicted"/>
<keyword evidence="1" id="KW-0732">Signal</keyword>
<dbReference type="GeneID" id="102708171"/>
<dbReference type="PANTHER" id="PTHR34838:SF2">
    <property type="entry name" value="OS08G0142500 PROTEIN"/>
    <property type="match status" value="1"/>
</dbReference>
<keyword evidence="3" id="KW-1185">Reference proteome</keyword>
<dbReference type="OMA" id="CEESYGA"/>
<evidence type="ECO:0000313" key="2">
    <source>
        <dbReference type="EnsemblPlants" id="OB08G12860.1"/>
    </source>
</evidence>
<reference evidence="2" key="2">
    <citation type="submission" date="2013-04" db="UniProtKB">
        <authorList>
            <consortium name="EnsemblPlants"/>
        </authorList>
    </citation>
    <scope>IDENTIFICATION</scope>
</reference>
<dbReference type="EnsemblPlants" id="OB08G12860.1">
    <property type="protein sequence ID" value="OB08G12860.1"/>
    <property type="gene ID" value="OB08G12860"/>
</dbReference>
<feature type="signal peptide" evidence="1">
    <location>
        <begin position="1"/>
        <end position="22"/>
    </location>
</feature>
<dbReference type="eggNOG" id="ENOG502R3IX">
    <property type="taxonomic scope" value="Eukaryota"/>
</dbReference>
<accession>J3MQA7</accession>
<dbReference type="HOGENOM" id="CLU_092954_2_1_1"/>
<dbReference type="AlphaFoldDB" id="J3MQA7"/>
<reference evidence="2" key="1">
    <citation type="journal article" date="2013" name="Nat. Commun.">
        <title>Whole-genome sequencing of Oryza brachyantha reveals mechanisms underlying Oryza genome evolution.</title>
        <authorList>
            <person name="Chen J."/>
            <person name="Huang Q."/>
            <person name="Gao D."/>
            <person name="Wang J."/>
            <person name="Lang Y."/>
            <person name="Liu T."/>
            <person name="Li B."/>
            <person name="Bai Z."/>
            <person name="Luis Goicoechea J."/>
            <person name="Liang C."/>
            <person name="Chen C."/>
            <person name="Zhang W."/>
            <person name="Sun S."/>
            <person name="Liao Y."/>
            <person name="Zhang X."/>
            <person name="Yang L."/>
            <person name="Song C."/>
            <person name="Wang M."/>
            <person name="Shi J."/>
            <person name="Liu G."/>
            <person name="Liu J."/>
            <person name="Zhou H."/>
            <person name="Zhou W."/>
            <person name="Yu Q."/>
            <person name="An N."/>
            <person name="Chen Y."/>
            <person name="Cai Q."/>
            <person name="Wang B."/>
            <person name="Liu B."/>
            <person name="Min J."/>
            <person name="Huang Y."/>
            <person name="Wu H."/>
            <person name="Li Z."/>
            <person name="Zhang Y."/>
            <person name="Yin Y."/>
            <person name="Song W."/>
            <person name="Jiang J."/>
            <person name="Jackson S.A."/>
            <person name="Wing R.A."/>
            <person name="Wang J."/>
            <person name="Chen M."/>
        </authorList>
    </citation>
    <scope>NUCLEOTIDE SEQUENCE [LARGE SCALE GENOMIC DNA]</scope>
    <source>
        <strain evidence="2">cv. IRGC 101232</strain>
    </source>
</reference>
<dbReference type="PANTHER" id="PTHR34838">
    <property type="entry name" value="OS08G0142100 PROTEIN-RELATED"/>
    <property type="match status" value="1"/>
</dbReference>
<feature type="chain" id="PRO_5003774202" description="Pectinesterase inhibitor domain-containing protein" evidence="1">
    <location>
        <begin position="23"/>
        <end position="190"/>
    </location>
</feature>
<organism evidence="2">
    <name type="scientific">Oryza brachyantha</name>
    <name type="common">malo sina</name>
    <dbReference type="NCBI Taxonomy" id="4533"/>
    <lineage>
        <taxon>Eukaryota</taxon>
        <taxon>Viridiplantae</taxon>
        <taxon>Streptophyta</taxon>
        <taxon>Embryophyta</taxon>
        <taxon>Tracheophyta</taxon>
        <taxon>Spermatophyta</taxon>
        <taxon>Magnoliopsida</taxon>
        <taxon>Liliopsida</taxon>
        <taxon>Poales</taxon>
        <taxon>Poaceae</taxon>
        <taxon>BOP clade</taxon>
        <taxon>Oryzoideae</taxon>
        <taxon>Oryzeae</taxon>
        <taxon>Oryzinae</taxon>
        <taxon>Oryza</taxon>
    </lineage>
</organism>
<name>J3MQA7_ORYBR</name>
<dbReference type="OrthoDB" id="676883at2759"/>
<dbReference type="InterPro" id="IPR035513">
    <property type="entry name" value="Invertase/methylesterase_inhib"/>
</dbReference>
<gene>
    <name evidence="2" type="primary">LOC102708171</name>
</gene>
<sequence>MNTMSLLRLLVLVAASSSLAAAGDEKPPCPGAPSMTVEAVCRNASGTQAMYDVCKDALGGGAVPDPLSDHDVTVYALAAERGALASVGATLGTAVDLVLHNSSLSGDEKDAYTQCAEAYATAERAMGSVVGKLDVCRLDGLADDYLNGLLDIESCRDRVLKLPASPLYAMVLVDRNKAALAFLLGKLLGI</sequence>
<dbReference type="SUPFAM" id="SSF101148">
    <property type="entry name" value="Plant invertase/pectin methylesterase inhibitor"/>
    <property type="match status" value="1"/>
</dbReference>
<evidence type="ECO:0000256" key="1">
    <source>
        <dbReference type="SAM" id="SignalP"/>
    </source>
</evidence>
<dbReference type="Proteomes" id="UP000006038">
    <property type="component" value="Chromosome 8"/>
</dbReference>
<evidence type="ECO:0000313" key="3">
    <source>
        <dbReference type="Proteomes" id="UP000006038"/>
    </source>
</evidence>
<dbReference type="RefSeq" id="XP_006659105.1">
    <property type="nucleotide sequence ID" value="XM_006659042.1"/>
</dbReference>
<evidence type="ECO:0008006" key="4">
    <source>
        <dbReference type="Google" id="ProtNLM"/>
    </source>
</evidence>